<dbReference type="PANTHER" id="PTHR12341:SF7">
    <property type="entry name" value="5'-3' EXORIBONUCLEASE 1"/>
    <property type="match status" value="1"/>
</dbReference>
<dbReference type="InterPro" id="IPR004859">
    <property type="entry name" value="Xrn1_N"/>
</dbReference>
<protein>
    <submittedName>
        <fullName evidence="8">Putative 5'-3' exoribonuclease 1</fullName>
    </submittedName>
</protein>
<comment type="caution">
    <text evidence="8">The sequence shown here is derived from an EMBL/GenBank/DDBJ whole genome shotgun (WGS) entry which is preliminary data.</text>
</comment>
<keyword evidence="2" id="KW-0378">Hydrolase</keyword>
<name>A0A5J4X892_9EUKA</name>
<dbReference type="Pfam" id="PF03159">
    <property type="entry name" value="XRN_N"/>
    <property type="match status" value="1"/>
</dbReference>
<proteinExistence type="inferred from homology"/>
<dbReference type="InterPro" id="IPR041412">
    <property type="entry name" value="Xrn1_helical"/>
</dbReference>
<evidence type="ECO:0000256" key="4">
    <source>
        <dbReference type="ARBA" id="ARBA00038299"/>
    </source>
</evidence>
<dbReference type="GO" id="GO:0004534">
    <property type="term" value="F:5'-3' RNA exonuclease activity"/>
    <property type="evidence" value="ECO:0007669"/>
    <property type="project" value="TreeGrafter"/>
</dbReference>
<dbReference type="EMBL" id="SNRW01000107">
    <property type="protein sequence ID" value="KAA6403374.1"/>
    <property type="molecule type" value="Genomic_DNA"/>
</dbReference>
<feature type="region of interest" description="Disordered" evidence="5">
    <location>
        <begin position="1092"/>
        <end position="1126"/>
    </location>
</feature>
<comment type="similarity">
    <text evidence="4">Belongs to the 5'-3' exonuclease family.</text>
</comment>
<reference evidence="8 9" key="1">
    <citation type="submission" date="2019-03" db="EMBL/GenBank/DDBJ databases">
        <title>Single cell metagenomics reveals metabolic interactions within the superorganism composed of flagellate Streblomastix strix and complex community of Bacteroidetes bacteria on its surface.</title>
        <authorList>
            <person name="Treitli S.C."/>
            <person name="Kolisko M."/>
            <person name="Husnik F."/>
            <person name="Keeling P."/>
            <person name="Hampl V."/>
        </authorList>
    </citation>
    <scope>NUCLEOTIDE SEQUENCE [LARGE SCALE GENOMIC DNA]</scope>
    <source>
        <strain evidence="8">ST1C</strain>
    </source>
</reference>
<feature type="compositionally biased region" description="Basic and acidic residues" evidence="5">
    <location>
        <begin position="1495"/>
        <end position="1508"/>
    </location>
</feature>
<feature type="compositionally biased region" description="Polar residues" evidence="5">
    <location>
        <begin position="1100"/>
        <end position="1118"/>
    </location>
</feature>
<feature type="region of interest" description="Disordered" evidence="5">
    <location>
        <begin position="1495"/>
        <end position="1519"/>
    </location>
</feature>
<dbReference type="Gene3D" id="1.25.40.1050">
    <property type="match status" value="1"/>
</dbReference>
<feature type="region of interest" description="Disordered" evidence="5">
    <location>
        <begin position="1697"/>
        <end position="1733"/>
    </location>
</feature>
<dbReference type="InterPro" id="IPR027073">
    <property type="entry name" value="5_3_exoribonuclease"/>
</dbReference>
<feature type="compositionally biased region" description="Basic and acidic residues" evidence="5">
    <location>
        <begin position="1712"/>
        <end position="1733"/>
    </location>
</feature>
<dbReference type="Pfam" id="PF17846">
    <property type="entry name" value="XRN_M"/>
    <property type="match status" value="3"/>
</dbReference>
<dbReference type="GO" id="GO:0005634">
    <property type="term" value="C:nucleus"/>
    <property type="evidence" value="ECO:0007669"/>
    <property type="project" value="TreeGrafter"/>
</dbReference>
<evidence type="ECO:0000313" key="9">
    <source>
        <dbReference type="Proteomes" id="UP000324800"/>
    </source>
</evidence>
<evidence type="ECO:0000256" key="2">
    <source>
        <dbReference type="ARBA" id="ARBA00022801"/>
    </source>
</evidence>
<feature type="domain" description="Xrn1 helical" evidence="7">
    <location>
        <begin position="709"/>
        <end position="836"/>
    </location>
</feature>
<sequence length="2113" mass="243972">MGVPKLFKWISERYPLILSPCDAFTSPDIGVQYLYHRKKTYDDISSDNLYLDSNGIIHNATHGNAGIQKQITDEEMIAGIFQYIDRLFQIVKPRKLLFIAIDGVAPRAKLNQQRSRRFRSMRDREDAIRDAKEKGEDVPTEVFDSNCITPGTEFMFRLSVWLKYFVRMKLSTDKLWEKVSVIVSGCDVPGEGEHKIMSYIRAQRELPDYSPATSHCIYGQDADLIMLSLATHEPNFVILREELRLNSNKKTNQSRVGEEKINFQFLHLSILREYLMKEFESIKFRIPFAYDFERVIDDFVLICFFVGNDFIPKMPGLDISQGSLSDIFSLYIKLLPTFGTSRPGTIDGDNKEQQQSIPDGYLVRNGIVNWHSFERLCQGLASQERSFFMERGKDSDTFSSSYSSNSSIQKPKSNLRSISSTSYNPYAPFRDAQDEAHYRIPQWRQEYYKNKFSYDPPPLFISDPLIMNKWDPHHMRDALYSIQGIKGYSYNDQFDRFENSNGRDYGQSEFHECSDDITDDNQNTNGNREYLFESPGMLFGEETNHDEEQNEEYHGVIKEKQEEEQIKQQQNTKIQSQKQTKQSQYFTSISEAPFREMALKDPIYSEHRSVIRSYMEAVQWVFLYYYRGCVSWSWYYPYIYAPLLCDLCELTAIAAQTILDSSLNQQSSLNQSFALIDSQQSTSVTPIYSKYTRQEYFYQGHTQSPIAVTFSFKEEKPVRPFEQLLSVLPPGSDTLLPAPFRPLMHENDSPLIQYYPLQFEVDMEFAHMPWEGVCVLPFMNVKEVEKQAQKIYPLLSQEETRRNSHNTNILFRAPAHKDFKLIRKLLEKEREAELKLILSIAENRTEFDSSEIFRLQKQFIRPNNVFPGTVLLPPIVHPAFLSLSNCKIVMQRAQPNSHQPFPLGFRYIGDELKKQNKQYFDDQDRIRYERNYEQDEDEEDQRQGNDAFYDLQQLLSLQSPRITQIFPIKKKISESSLETIDQISSIKRLIQQFAPLDFPNNKSQENSQQNQLWRETGSLIRPILLPGFYLRSRFPSLLYTLHPCTLGFFINCAQPPAIVPYKNQNKQNDGNKEEQFNKWNYYEQLNVKDNQDKQGKEKNSNQIIQRDSSSSLLSPTKLQQRKEQEEEGIDPLTGFVKLTAKVRDVKMTVFGYASRQASLILTLSNSLRGGKKKIQPPTIIINNQSVLIPPVSKPKQTAGPIQPTQLQSPVLALLQKAANSSPSNQYQSSKTNPIMKQYPSSTNLGHSTTLMKSSVDDSLIPSLIQTSPHLTKQRNANPSTSVDVILPIQHNSVQSSSSSQAQSIILHSPSSSQQQIASVEPTLSYALRFLIGCACYYNWPHLRPGRIFRVEAQGGICWELNEGALMEEEDEEEGEIVDLLNKKKGNEKILERERIREDLKKSETAFAMKLIQQLIDTPDDNKDDSNVKDNTNTLSPNKTIRPIQQTAGEMIAQLSPKQLERILKRSVPGVTSNSVDFKSSCEFVRKQLLSRRGIEIGSKERKGSDANDKTGLNQPMNNRRLLDDEEVSGDGISILCSIHPLLALSLKHKTRVQIMKEININEDANNEQGKDKQGEQDNNNNNNKEETNEEQINQKHSKKWKRRQREIRREQELKKLNGQDLNKVGIYSIDDKEKINDDENKAKLTTQIQQHIQIPYLSVTAEYDYAGAVTLPLQLLTGMPIAPDKRFIIANQIRTSGEEEMKEKEKKKKVTKEKENKQKKENRENSTEEDDINVKEQLIEQHEDQINEVQDIENEEQENEIENEEQEDNEEGIIALTHIYDVGKKVILGGGDIEVISVESIERKEVENEKEQIIDGVNKEEKEKENEIKQTKTPNPRTSNLHKYEEIHLTHKPSSIPHPLALIGLGGIINIQFCGITPQLVEIAALKEESEQLNEFEDQQGDEQDPIIKKNKQSQLPSLVYDVLPPSVTLFPLLQQLYQPQYQLNWYTLDEVAQLINTPQSSVRNLVQPFVITVKPDSVSYDIGLPFCIINNNSWMRHSPFYVRFNIGALFKQYQWGGMDNENEKRDIAINILLEYRTRFPDIFKFAMRSTLPPTYKKFNPKDIFPQSSNIDQFEKVKDWMKRRLNEVNIEREQDISKNPKSGIIIITTTNKI</sequence>
<evidence type="ECO:0000313" key="8">
    <source>
        <dbReference type="EMBL" id="KAA6403374.1"/>
    </source>
</evidence>
<feature type="domain" description="Xrn1 helical" evidence="7">
    <location>
        <begin position="542"/>
        <end position="664"/>
    </location>
</feature>
<dbReference type="GO" id="GO:0003723">
    <property type="term" value="F:RNA binding"/>
    <property type="evidence" value="ECO:0007669"/>
    <property type="project" value="TreeGrafter"/>
</dbReference>
<feature type="compositionally biased region" description="Low complexity" evidence="5">
    <location>
        <begin position="397"/>
        <end position="407"/>
    </location>
</feature>
<feature type="compositionally biased region" description="Basic residues" evidence="5">
    <location>
        <begin position="1595"/>
        <end position="1605"/>
    </location>
</feature>
<dbReference type="Proteomes" id="UP000324800">
    <property type="component" value="Unassembled WGS sequence"/>
</dbReference>
<dbReference type="Gene3D" id="3.40.50.12390">
    <property type="match status" value="2"/>
</dbReference>
<dbReference type="GO" id="GO:0000956">
    <property type="term" value="P:nuclear-transcribed mRNA catabolic process"/>
    <property type="evidence" value="ECO:0007669"/>
    <property type="project" value="TreeGrafter"/>
</dbReference>
<gene>
    <name evidence="8" type="ORF">EZS28_001094</name>
</gene>
<evidence type="ECO:0000259" key="7">
    <source>
        <dbReference type="Pfam" id="PF17846"/>
    </source>
</evidence>
<evidence type="ECO:0000256" key="5">
    <source>
        <dbReference type="SAM" id="MobiDB-lite"/>
    </source>
</evidence>
<feature type="region of interest" description="Disordered" evidence="5">
    <location>
        <begin position="1563"/>
        <end position="1605"/>
    </location>
</feature>
<feature type="domain" description="Xrn1 helical" evidence="7">
    <location>
        <begin position="290"/>
        <end position="413"/>
    </location>
</feature>
<accession>A0A5J4X892</accession>
<feature type="domain" description="Xrn1 N-terminal" evidence="6">
    <location>
        <begin position="1"/>
        <end position="242"/>
    </location>
</feature>
<keyword evidence="1" id="KW-0540">Nuclease</keyword>
<feature type="region of interest" description="Disordered" evidence="5">
    <location>
        <begin position="1417"/>
        <end position="1438"/>
    </location>
</feature>
<evidence type="ECO:0000259" key="6">
    <source>
        <dbReference type="Pfam" id="PF03159"/>
    </source>
</evidence>
<dbReference type="CDD" id="cd18673">
    <property type="entry name" value="PIN_XRN1-2-like"/>
    <property type="match status" value="1"/>
</dbReference>
<dbReference type="PANTHER" id="PTHR12341">
    <property type="entry name" value="5'-&gt;3' EXORIBONUCLEASE"/>
    <property type="match status" value="1"/>
</dbReference>
<evidence type="ECO:0000256" key="1">
    <source>
        <dbReference type="ARBA" id="ARBA00022722"/>
    </source>
</evidence>
<evidence type="ECO:0000256" key="3">
    <source>
        <dbReference type="ARBA" id="ARBA00022839"/>
    </source>
</evidence>
<keyword evidence="3" id="KW-0269">Exonuclease</keyword>
<organism evidence="8 9">
    <name type="scientific">Streblomastix strix</name>
    <dbReference type="NCBI Taxonomy" id="222440"/>
    <lineage>
        <taxon>Eukaryota</taxon>
        <taxon>Metamonada</taxon>
        <taxon>Preaxostyla</taxon>
        <taxon>Oxymonadida</taxon>
        <taxon>Streblomastigidae</taxon>
        <taxon>Streblomastix</taxon>
    </lineage>
</organism>
<feature type="region of interest" description="Disordered" evidence="5">
    <location>
        <begin position="396"/>
        <end position="415"/>
    </location>
</feature>
<dbReference type="OrthoDB" id="372487at2759"/>